<proteinExistence type="predicted"/>
<dbReference type="InterPro" id="IPR015655">
    <property type="entry name" value="PP2C"/>
</dbReference>
<sequence>MRPSKASFDSNQSWTDDLETCSNTGIGFSFNQVYREDGTPQGEHSYEDFSCHKKFKPNSYWYAVYDGHEGGKIAKFCFERMTAEIYFAQLNDELTDDAIKDVLRQAFISMEREYMESVGSLLAERTGLMEDIKGLTSFEACRKFPEVVEKLKQINWELSSGTACAVALIFNNKLYVANVGNCRVLLCQTDENNVMKVIQLSIEHDLKNEDELLRLSQIGIDINNLKKSSHLGNQSNTRCLGNYMVKGGYKEFEDLCTAIQEPVTAEPDIHGGFELDESCKFLLLMSSGLLKTIEEVAKTDQINKYIAQCVVEQFREQTTLTGVAQAVVDKIARLHHDCYMSNSSSIKKREDITLMVRNFNFPLHSETRYSTFDSIISSNNALQSSSGQQTLTNSTNRNCFSSTSSSEPQNYRRENGLGPNQKIKSYVDFNDFYVCLEKAKQEGRCPDWLKNF</sequence>
<protein>
    <recommendedName>
        <fullName evidence="2">PPM-type phosphatase domain-containing protein</fullName>
    </recommendedName>
</protein>
<evidence type="ECO:0000259" key="2">
    <source>
        <dbReference type="PROSITE" id="PS51746"/>
    </source>
</evidence>
<evidence type="ECO:0000313" key="4">
    <source>
        <dbReference type="Proteomes" id="UP001516400"/>
    </source>
</evidence>
<dbReference type="PANTHER" id="PTHR13832:SF533">
    <property type="entry name" value="TGF-BETA-ACTIVATED KINASE 1 AND MAP3K7-BINDING PROTEIN 1"/>
    <property type="match status" value="1"/>
</dbReference>
<dbReference type="PROSITE" id="PS51746">
    <property type="entry name" value="PPM_2"/>
    <property type="match status" value="1"/>
</dbReference>
<dbReference type="InterPro" id="IPR036457">
    <property type="entry name" value="PPM-type-like_dom_sf"/>
</dbReference>
<dbReference type="AlphaFoldDB" id="A0ABD2MQN1"/>
<feature type="compositionally biased region" description="Polar residues" evidence="1">
    <location>
        <begin position="385"/>
        <end position="409"/>
    </location>
</feature>
<reference evidence="3 4" key="1">
    <citation type="journal article" date="2021" name="BMC Biol.">
        <title>Horizontally acquired antibacterial genes associated with adaptive radiation of ladybird beetles.</title>
        <authorList>
            <person name="Li H.S."/>
            <person name="Tang X.F."/>
            <person name="Huang Y.H."/>
            <person name="Xu Z.Y."/>
            <person name="Chen M.L."/>
            <person name="Du X.Y."/>
            <person name="Qiu B.Y."/>
            <person name="Chen P.T."/>
            <person name="Zhang W."/>
            <person name="Slipinski A."/>
            <person name="Escalona H.E."/>
            <person name="Waterhouse R.M."/>
            <person name="Zwick A."/>
            <person name="Pang H."/>
        </authorList>
    </citation>
    <scope>NUCLEOTIDE SEQUENCE [LARGE SCALE GENOMIC DNA]</scope>
    <source>
        <strain evidence="3">SYSU2018</strain>
    </source>
</reference>
<dbReference type="PANTHER" id="PTHR13832">
    <property type="entry name" value="PROTEIN PHOSPHATASE 2C"/>
    <property type="match status" value="1"/>
</dbReference>
<evidence type="ECO:0000313" key="3">
    <source>
        <dbReference type="EMBL" id="KAL3268698.1"/>
    </source>
</evidence>
<feature type="domain" description="PPM-type phosphatase" evidence="2">
    <location>
        <begin position="33"/>
        <end position="359"/>
    </location>
</feature>
<keyword evidence="4" id="KW-1185">Reference proteome</keyword>
<dbReference type="SMART" id="SM00332">
    <property type="entry name" value="PP2Cc"/>
    <property type="match status" value="1"/>
</dbReference>
<comment type="caution">
    <text evidence="3">The sequence shown here is derived from an EMBL/GenBank/DDBJ whole genome shotgun (WGS) entry which is preliminary data.</text>
</comment>
<dbReference type="EMBL" id="JABFTP020000021">
    <property type="protein sequence ID" value="KAL3268698.1"/>
    <property type="molecule type" value="Genomic_DNA"/>
</dbReference>
<dbReference type="SUPFAM" id="SSF81606">
    <property type="entry name" value="PP2C-like"/>
    <property type="match status" value="1"/>
</dbReference>
<dbReference type="Proteomes" id="UP001516400">
    <property type="component" value="Unassembled WGS sequence"/>
</dbReference>
<accession>A0ABD2MQN1</accession>
<name>A0ABD2MQN1_9CUCU</name>
<dbReference type="Gene3D" id="3.60.40.10">
    <property type="entry name" value="PPM-type phosphatase domain"/>
    <property type="match status" value="1"/>
</dbReference>
<dbReference type="Pfam" id="PF00481">
    <property type="entry name" value="PP2C"/>
    <property type="match status" value="1"/>
</dbReference>
<gene>
    <name evidence="3" type="ORF">HHI36_007801</name>
</gene>
<evidence type="ECO:0000256" key="1">
    <source>
        <dbReference type="SAM" id="MobiDB-lite"/>
    </source>
</evidence>
<feature type="region of interest" description="Disordered" evidence="1">
    <location>
        <begin position="385"/>
        <end position="419"/>
    </location>
</feature>
<dbReference type="InterPro" id="IPR001932">
    <property type="entry name" value="PPM-type_phosphatase-like_dom"/>
</dbReference>
<dbReference type="CDD" id="cd00143">
    <property type="entry name" value="PP2Cc"/>
    <property type="match status" value="1"/>
</dbReference>
<organism evidence="3 4">
    <name type="scientific">Cryptolaemus montrouzieri</name>
    <dbReference type="NCBI Taxonomy" id="559131"/>
    <lineage>
        <taxon>Eukaryota</taxon>
        <taxon>Metazoa</taxon>
        <taxon>Ecdysozoa</taxon>
        <taxon>Arthropoda</taxon>
        <taxon>Hexapoda</taxon>
        <taxon>Insecta</taxon>
        <taxon>Pterygota</taxon>
        <taxon>Neoptera</taxon>
        <taxon>Endopterygota</taxon>
        <taxon>Coleoptera</taxon>
        <taxon>Polyphaga</taxon>
        <taxon>Cucujiformia</taxon>
        <taxon>Coccinelloidea</taxon>
        <taxon>Coccinellidae</taxon>
        <taxon>Scymninae</taxon>
        <taxon>Scymnini</taxon>
        <taxon>Cryptolaemus</taxon>
    </lineage>
</organism>